<dbReference type="Gene3D" id="1.20.144.10">
    <property type="entry name" value="Phosphatidic acid phosphatase type 2/haloperoxidase"/>
    <property type="match status" value="1"/>
</dbReference>
<gene>
    <name evidence="5" type="ORF">SAMN05216271_3516</name>
</gene>
<reference evidence="6" key="1">
    <citation type="submission" date="2016-10" db="EMBL/GenBank/DDBJ databases">
        <authorList>
            <person name="Varghese N."/>
            <person name="Submissions S."/>
        </authorList>
    </citation>
    <scope>NUCLEOTIDE SEQUENCE [LARGE SCALE GENOMIC DNA]</scope>
    <source>
        <strain evidence="6">JCM 14963</strain>
    </source>
</reference>
<dbReference type="InterPro" id="IPR011050">
    <property type="entry name" value="Pectin_lyase_fold/virulence"/>
</dbReference>
<dbReference type="OrthoDB" id="5760545at2"/>
<dbReference type="AlphaFoldDB" id="A0A1H1XDJ3"/>
<evidence type="ECO:0000313" key="6">
    <source>
        <dbReference type="Proteomes" id="UP000243413"/>
    </source>
</evidence>
<dbReference type="SUPFAM" id="SSF48317">
    <property type="entry name" value="Acid phosphatase/Vanadium-dependent haloperoxidase"/>
    <property type="match status" value="1"/>
</dbReference>
<keyword evidence="1 3" id="KW-0732">Signal</keyword>
<dbReference type="RefSeq" id="WP_092288117.1">
    <property type="nucleotide sequence ID" value="NZ_LT629763.1"/>
</dbReference>
<evidence type="ECO:0000313" key="5">
    <source>
        <dbReference type="EMBL" id="SDT07337.1"/>
    </source>
</evidence>
<proteinExistence type="predicted"/>
<dbReference type="InterPro" id="IPR000326">
    <property type="entry name" value="PAP2/HPO"/>
</dbReference>
<dbReference type="SMART" id="SM00014">
    <property type="entry name" value="acidPPc"/>
    <property type="match status" value="1"/>
</dbReference>
<dbReference type="Pfam" id="PF01569">
    <property type="entry name" value="PAP2"/>
    <property type="match status" value="1"/>
</dbReference>
<dbReference type="STRING" id="472181.SAMN05216271_3516"/>
<dbReference type="EMBL" id="LT629763">
    <property type="protein sequence ID" value="SDT07337.1"/>
    <property type="molecule type" value="Genomic_DNA"/>
</dbReference>
<accession>A0A1H1XDJ3</accession>
<sequence>MNSYPQATTLPMRLALAAAIALALAGCNDGSSDKDDSAGNPVIEKPAKPAGLGNAQTVAVPEVAYPAPVIVNAENNADGTLRWVLNDNPIAYLLRDINQIWKGTADSYQQGASGNGPDDYLDDPIVNAEAWQANIGYVIDVTNERSDEQAIQAFLDDVRSKNYSVIDGYGPLTEAYVASSGAYVDVPVPTVNQVLQDVNFGSGNNDGIAWAGSKTSELGAVVTLVDAFRQRSPASTNAAKYIFSTPRPWRMTDTGAIDFLGTANHNCYDVDGNLTVQLTDQYTTSVKLVPGLTCAQRPHSTGDHDKGLYTENGENRRKDGGYPSGHTNAGYLAAMAYAYALPQRYSEMLTRGSQLGENRIVAGMHSPVDVIGGRIHAMMVASYALAQPALLDEATAAYNQAQDFFGRLAEQQGTDLYSFAHQPVTNEAGLIDGSMINTQVYNTSQYDDHALNKEQYRFRMTYGLPQDESKAGQDPIVPEAAEALLASRQPYLSAEQRRAVLYTTSIDSGYPLLDGTNGWGRLDLVTAADGYGAFLGDVTVEMDASQGGFNAQDWWRNDISGEGLLTKTGTGHLTLTGDNTYSGGTLVQGGVLEAASAAALGTGDLYIEEGSVLVDVDGALALQGNLTLEGGTLKLAVEEASPQVSVADTLYIDGGELQLGFEGYTPASGSEIVLLTAGSLSGTFDSVDSDVAVEVTYSNNRVTAVIQ</sequence>
<dbReference type="InterPro" id="IPR013425">
    <property type="entry name" value="Autotrns_rpt"/>
</dbReference>
<feature type="region of interest" description="Disordered" evidence="2">
    <location>
        <begin position="296"/>
        <end position="324"/>
    </location>
</feature>
<dbReference type="NCBIfam" id="TIGR02601">
    <property type="entry name" value="autotrns_rpt"/>
    <property type="match status" value="1"/>
</dbReference>
<dbReference type="PRINTS" id="PR00483">
    <property type="entry name" value="BACPHPHTASE"/>
</dbReference>
<feature type="signal peptide" evidence="3">
    <location>
        <begin position="1"/>
        <end position="25"/>
    </location>
</feature>
<dbReference type="Pfam" id="PF12951">
    <property type="entry name" value="PATR"/>
    <property type="match status" value="1"/>
</dbReference>
<organism evidence="5 6">
    <name type="scientific">Halopseudomonas sabulinigri</name>
    <dbReference type="NCBI Taxonomy" id="472181"/>
    <lineage>
        <taxon>Bacteria</taxon>
        <taxon>Pseudomonadati</taxon>
        <taxon>Pseudomonadota</taxon>
        <taxon>Gammaproteobacteria</taxon>
        <taxon>Pseudomonadales</taxon>
        <taxon>Pseudomonadaceae</taxon>
        <taxon>Halopseudomonas</taxon>
    </lineage>
</organism>
<feature type="chain" id="PRO_5009265413" evidence="3">
    <location>
        <begin position="26"/>
        <end position="707"/>
    </location>
</feature>
<evidence type="ECO:0000256" key="1">
    <source>
        <dbReference type="ARBA" id="ARBA00022729"/>
    </source>
</evidence>
<dbReference type="Proteomes" id="UP000243413">
    <property type="component" value="Chromosome I"/>
</dbReference>
<evidence type="ECO:0000259" key="4">
    <source>
        <dbReference type="SMART" id="SM00014"/>
    </source>
</evidence>
<feature type="domain" description="Phosphatidic acid phosphatase type 2/haloperoxidase" evidence="4">
    <location>
        <begin position="273"/>
        <end position="385"/>
    </location>
</feature>
<protein>
    <submittedName>
        <fullName evidence="5">Autotransporter-associated beta strand repeat-containing protein</fullName>
    </submittedName>
</protein>
<feature type="compositionally biased region" description="Basic and acidic residues" evidence="2">
    <location>
        <begin position="300"/>
        <end position="320"/>
    </location>
</feature>
<dbReference type="InterPro" id="IPR036938">
    <property type="entry name" value="PAP2/HPO_sf"/>
</dbReference>
<evidence type="ECO:0000256" key="2">
    <source>
        <dbReference type="SAM" id="MobiDB-lite"/>
    </source>
</evidence>
<dbReference type="GO" id="GO:0003993">
    <property type="term" value="F:acid phosphatase activity"/>
    <property type="evidence" value="ECO:0007669"/>
    <property type="project" value="InterPro"/>
</dbReference>
<dbReference type="InterPro" id="IPR001011">
    <property type="entry name" value="Acid_Pase_classA_bac"/>
</dbReference>
<dbReference type="GO" id="GO:0030288">
    <property type="term" value="C:outer membrane-bounded periplasmic space"/>
    <property type="evidence" value="ECO:0007669"/>
    <property type="project" value="InterPro"/>
</dbReference>
<feature type="region of interest" description="Disordered" evidence="2">
    <location>
        <begin position="30"/>
        <end position="49"/>
    </location>
</feature>
<name>A0A1H1XDJ3_9GAMM</name>
<evidence type="ECO:0000256" key="3">
    <source>
        <dbReference type="SAM" id="SignalP"/>
    </source>
</evidence>
<dbReference type="SUPFAM" id="SSF51126">
    <property type="entry name" value="Pectin lyase-like"/>
    <property type="match status" value="1"/>
</dbReference>